<dbReference type="GO" id="GO:0043295">
    <property type="term" value="F:glutathione binding"/>
    <property type="evidence" value="ECO:0007669"/>
    <property type="project" value="TreeGrafter"/>
</dbReference>
<dbReference type="PANTHER" id="PTHR11130">
    <property type="entry name" value="GLUTATHIONE SYNTHETASE"/>
    <property type="match status" value="1"/>
</dbReference>
<dbReference type="OrthoDB" id="2020073at2759"/>
<dbReference type="Gene3D" id="3.30.470.20">
    <property type="entry name" value="ATP-grasp fold, B domain"/>
    <property type="match status" value="1"/>
</dbReference>
<dbReference type="EMBL" id="CAIIXF020000004">
    <property type="protein sequence ID" value="CAH1782414.1"/>
    <property type="molecule type" value="Genomic_DNA"/>
</dbReference>
<proteinExistence type="predicted"/>
<dbReference type="GO" id="GO:0005524">
    <property type="term" value="F:ATP binding"/>
    <property type="evidence" value="ECO:0007669"/>
    <property type="project" value="InterPro"/>
</dbReference>
<dbReference type="SUPFAM" id="SSF56059">
    <property type="entry name" value="Glutathione synthetase ATP-binding domain-like"/>
    <property type="match status" value="2"/>
</dbReference>
<evidence type="ECO:0000313" key="1">
    <source>
        <dbReference type="EMBL" id="CAH1782414.1"/>
    </source>
</evidence>
<dbReference type="Gene3D" id="3.30.1490.80">
    <property type="match status" value="1"/>
</dbReference>
<dbReference type="AlphaFoldDB" id="A0A8J1UQF2"/>
<reference evidence="1" key="1">
    <citation type="submission" date="2022-03" db="EMBL/GenBank/DDBJ databases">
        <authorList>
            <person name="Martin C."/>
        </authorList>
    </citation>
    <scope>NUCLEOTIDE SEQUENCE</scope>
</reference>
<dbReference type="Proteomes" id="UP000749559">
    <property type="component" value="Unassembled WGS sequence"/>
</dbReference>
<dbReference type="GO" id="GO:0005829">
    <property type="term" value="C:cytosol"/>
    <property type="evidence" value="ECO:0007669"/>
    <property type="project" value="TreeGrafter"/>
</dbReference>
<evidence type="ECO:0000313" key="2">
    <source>
        <dbReference type="Proteomes" id="UP000749559"/>
    </source>
</evidence>
<organism evidence="1 2">
    <name type="scientific">Owenia fusiformis</name>
    <name type="common">Polychaete worm</name>
    <dbReference type="NCBI Taxonomy" id="6347"/>
    <lineage>
        <taxon>Eukaryota</taxon>
        <taxon>Metazoa</taxon>
        <taxon>Spiralia</taxon>
        <taxon>Lophotrochozoa</taxon>
        <taxon>Annelida</taxon>
        <taxon>Polychaeta</taxon>
        <taxon>Sedentaria</taxon>
        <taxon>Canalipalpata</taxon>
        <taxon>Sabellida</taxon>
        <taxon>Oweniida</taxon>
        <taxon>Oweniidae</taxon>
        <taxon>Owenia</taxon>
    </lineage>
</organism>
<sequence>MVTIIPLPLKTDTLEFLLDQAKDFAITHGITSCNTNDQPQVASHMLLPSPIIRKRFAEAVEVTKDFNELYHKVAHDYNFLRDALKSVLAVDSFTKGLWNIYETVRNEGIAQCIYCIAILGNNFFGDDIKELLSKIKDLNERTQYILMERIRPLVFKNYAVWADKSVELCDMVSELGIYGVIIGTADHIIMNKECGHLVRTKTLGTNEGGLSKEFASLDSPYLV</sequence>
<dbReference type="InterPro" id="IPR005615">
    <property type="entry name" value="Glutathione_synthase"/>
</dbReference>
<dbReference type="InterPro" id="IPR014049">
    <property type="entry name" value="Glutathione_synthase_N_euk"/>
</dbReference>
<dbReference type="PANTHER" id="PTHR11130:SF0">
    <property type="entry name" value="GLUTATHIONE SYNTHETASE"/>
    <property type="match status" value="1"/>
</dbReference>
<name>A0A8J1UQF2_OWEFU</name>
<comment type="caution">
    <text evidence="1">The sequence shown here is derived from an EMBL/GenBank/DDBJ whole genome shotgun (WGS) entry which is preliminary data.</text>
</comment>
<dbReference type="GO" id="GO:0004363">
    <property type="term" value="F:glutathione synthase activity"/>
    <property type="evidence" value="ECO:0007669"/>
    <property type="project" value="InterPro"/>
</dbReference>
<keyword evidence="2" id="KW-1185">Reference proteome</keyword>
<gene>
    <name evidence="1" type="ORF">OFUS_LOCUS8869</name>
</gene>
<protein>
    <submittedName>
        <fullName evidence="1">Uncharacterized protein</fullName>
    </submittedName>
</protein>
<accession>A0A8J1UQF2</accession>
<dbReference type="Pfam" id="PF03917">
    <property type="entry name" value="GSH_synth_ATP"/>
    <property type="match status" value="2"/>
</dbReference>